<dbReference type="Proteomes" id="UP000037035">
    <property type="component" value="Unassembled WGS sequence"/>
</dbReference>
<accession>A0A0L6VVY2</accession>
<feature type="transmembrane region" description="Helical" evidence="1">
    <location>
        <begin position="52"/>
        <end position="72"/>
    </location>
</feature>
<keyword evidence="3" id="KW-1185">Reference proteome</keyword>
<feature type="transmembrane region" description="Helical" evidence="1">
    <location>
        <begin position="159"/>
        <end position="181"/>
    </location>
</feature>
<keyword evidence="1" id="KW-1133">Transmembrane helix</keyword>
<proteinExistence type="predicted"/>
<evidence type="ECO:0000313" key="3">
    <source>
        <dbReference type="Proteomes" id="UP000037035"/>
    </source>
</evidence>
<feature type="transmembrane region" description="Helical" evidence="1">
    <location>
        <begin position="188"/>
        <end position="204"/>
    </location>
</feature>
<organism evidence="2 3">
    <name type="scientific">Puccinia sorghi</name>
    <dbReference type="NCBI Taxonomy" id="27349"/>
    <lineage>
        <taxon>Eukaryota</taxon>
        <taxon>Fungi</taxon>
        <taxon>Dikarya</taxon>
        <taxon>Basidiomycota</taxon>
        <taxon>Pucciniomycotina</taxon>
        <taxon>Pucciniomycetes</taxon>
        <taxon>Pucciniales</taxon>
        <taxon>Pucciniaceae</taxon>
        <taxon>Puccinia</taxon>
    </lineage>
</organism>
<feature type="transmembrane region" description="Helical" evidence="1">
    <location>
        <begin position="300"/>
        <end position="330"/>
    </location>
</feature>
<gene>
    <name evidence="2" type="ORF">VP01_1033g1</name>
</gene>
<evidence type="ECO:0000313" key="2">
    <source>
        <dbReference type="EMBL" id="KNZ64400.1"/>
    </source>
</evidence>
<sequence>MSAGDFSQWKKWKGELQQRRVSYLLVKWLLYGLQGVKRCFRRDSASRNEYCWFPFWLITGWTAYKLILWNFLNFKFVRVYFFGLVSLAWLCCVVSARLGQAKPLSSWLRLIGLLTCLLALLWLKLIFLVTCFQLCGLSIRSQLVVMMLDWPFWASRRLTLASTGITTVATCHLLLITRILLANEVQNIYMYIFLYMSLMCFFFSDKNMMLIYLSLLFANLLTVTRNSLAVSRFALCSAHATVRVAGIMFFDQLCLSSGDESGKAEMRGVCQNSDHPKKVFLLSFRFHCTLGLQLRPPFTLYFFMFLSEIQASLISMPIVPSVLLIFKIILSLLPDLRPHFLQSEGCLKWRWSMAGSRICLDRGRDMRSEVVNPCGCPCGVCNPWVRFQSSEVPDKLGMITQCPGILSHRGCSESESRKICGLLDLCLIIGYCRCKELEAQWPKCTHQKEDSQTSCAPAGRSCTRPHPTRLDFSRVVRSLFFLMKASQSRITAGSKHAGPEEPHSCLDMHQLYGHARLSHSRIMRGVDDILPRDTFSGSRPWITAEYGSLSGDLGTSQIAPLQLKPKGKNKDKIRPYSQIKAKAMFVLDLFTSMMPLLFTICAFWNPISLGDFYSTYFPDDFPLGILRRGLETRPHLGITVCNSIEERDRHGNRPRMTEYLCEVWLDWLSLQLCTLTRTRRQSKKTCGDAPHIQEDMQQPDLLMMELQQQLTGPPHKVYTPDYSPLCPSSSLQCLILDHQVVSHPFIFLYRLRPVSPSNARPPELEPAYLFYLKLPLPQSRPSRLRYFSQ</sequence>
<dbReference type="VEuPathDB" id="FungiDB:VP01_1033g1"/>
<feature type="transmembrane region" description="Helical" evidence="1">
    <location>
        <begin position="78"/>
        <end position="98"/>
    </location>
</feature>
<evidence type="ECO:0000256" key="1">
    <source>
        <dbReference type="SAM" id="Phobius"/>
    </source>
</evidence>
<comment type="caution">
    <text evidence="2">The sequence shown here is derived from an EMBL/GenBank/DDBJ whole genome shotgun (WGS) entry which is preliminary data.</text>
</comment>
<protein>
    <submittedName>
        <fullName evidence="2">Uncharacterized protein</fullName>
    </submittedName>
</protein>
<dbReference type="EMBL" id="LAVV01000377">
    <property type="protein sequence ID" value="KNZ64400.1"/>
    <property type="molecule type" value="Genomic_DNA"/>
</dbReference>
<name>A0A0L6VVY2_9BASI</name>
<reference evidence="2 3" key="1">
    <citation type="submission" date="2015-08" db="EMBL/GenBank/DDBJ databases">
        <title>Next Generation Sequencing and Analysis of the Genome of Puccinia sorghi L Schw, the Causal Agent of Maize Common Rust.</title>
        <authorList>
            <person name="Rochi L."/>
            <person name="Burguener G."/>
            <person name="Darino M."/>
            <person name="Turjanski A."/>
            <person name="Kreff E."/>
            <person name="Dieguez M.J."/>
            <person name="Sacco F."/>
        </authorList>
    </citation>
    <scope>NUCLEOTIDE SEQUENCE [LARGE SCALE GENOMIC DNA]</scope>
    <source>
        <strain evidence="2 3">RO10H11247</strain>
    </source>
</reference>
<dbReference type="AlphaFoldDB" id="A0A0L6VVY2"/>
<feature type="transmembrane region" description="Helical" evidence="1">
    <location>
        <begin position="110"/>
        <end position="139"/>
    </location>
</feature>
<keyword evidence="1" id="KW-0472">Membrane</keyword>
<keyword evidence="1" id="KW-0812">Transmembrane</keyword>